<dbReference type="SUPFAM" id="SSF46955">
    <property type="entry name" value="Putative DNA-binding domain"/>
    <property type="match status" value="1"/>
</dbReference>
<dbReference type="InterPro" id="IPR000465">
    <property type="entry name" value="XPA/RAD14"/>
</dbReference>
<proteinExistence type="inferred from homology"/>
<protein>
    <submittedName>
        <fullName evidence="11">Putative dna repair protein complementing xp-a cells log isoform x2</fullName>
    </submittedName>
</protein>
<dbReference type="NCBIfam" id="TIGR00598">
    <property type="entry name" value="rad14"/>
    <property type="match status" value="1"/>
</dbReference>
<keyword evidence="5" id="KW-0863">Zinc-finger</keyword>
<evidence type="ECO:0000256" key="5">
    <source>
        <dbReference type="ARBA" id="ARBA00022771"/>
    </source>
</evidence>
<evidence type="ECO:0000256" key="1">
    <source>
        <dbReference type="ARBA" id="ARBA00004123"/>
    </source>
</evidence>
<dbReference type="SUPFAM" id="SSF57716">
    <property type="entry name" value="Glucocorticoid receptor-like (DNA-binding domain)"/>
    <property type="match status" value="1"/>
</dbReference>
<organism evidence="11">
    <name type="scientific">Ixodes scapularis</name>
    <name type="common">Black-legged tick</name>
    <name type="synonym">Deer tick</name>
    <dbReference type="NCBI Taxonomy" id="6945"/>
    <lineage>
        <taxon>Eukaryota</taxon>
        <taxon>Metazoa</taxon>
        <taxon>Ecdysozoa</taxon>
        <taxon>Arthropoda</taxon>
        <taxon>Chelicerata</taxon>
        <taxon>Arachnida</taxon>
        <taxon>Acari</taxon>
        <taxon>Parasitiformes</taxon>
        <taxon>Ixodida</taxon>
        <taxon>Ixodoidea</taxon>
        <taxon>Ixodidae</taxon>
        <taxon>Ixodinae</taxon>
        <taxon>Ixodes</taxon>
    </lineage>
</organism>
<dbReference type="OrthoDB" id="68328at2759"/>
<dbReference type="GO" id="GO:0008270">
    <property type="term" value="F:zinc ion binding"/>
    <property type="evidence" value="ECO:0007669"/>
    <property type="project" value="UniProtKB-KW"/>
</dbReference>
<keyword evidence="7" id="KW-0238">DNA-binding</keyword>
<dbReference type="RefSeq" id="XP_040077126.1">
    <property type="nucleotide sequence ID" value="XM_040221192.3"/>
</dbReference>
<accession>A0A4D5RNW2</accession>
<evidence type="ECO:0000256" key="6">
    <source>
        <dbReference type="ARBA" id="ARBA00022833"/>
    </source>
</evidence>
<evidence type="ECO:0000256" key="8">
    <source>
        <dbReference type="ARBA" id="ARBA00023204"/>
    </source>
</evidence>
<evidence type="ECO:0000256" key="9">
    <source>
        <dbReference type="ARBA" id="ARBA00023242"/>
    </source>
</evidence>
<dbReference type="GO" id="GO:0006289">
    <property type="term" value="P:nucleotide-excision repair"/>
    <property type="evidence" value="ECO:0007669"/>
    <property type="project" value="InterPro"/>
</dbReference>
<dbReference type="Pfam" id="PF05181">
    <property type="entry name" value="XPA_C"/>
    <property type="match status" value="1"/>
</dbReference>
<name>A0A4D5RNW2_IXOSC</name>
<dbReference type="PROSITE" id="PS00753">
    <property type="entry name" value="XPA_2"/>
    <property type="match status" value="1"/>
</dbReference>
<dbReference type="GO" id="GO:0003684">
    <property type="term" value="F:damaged DNA binding"/>
    <property type="evidence" value="ECO:0007669"/>
    <property type="project" value="InterPro"/>
</dbReference>
<dbReference type="Gene3D" id="3.90.530.10">
    <property type="entry name" value="XPA C-terminal domain"/>
    <property type="match status" value="1"/>
</dbReference>
<dbReference type="InterPro" id="IPR022652">
    <property type="entry name" value="Znf_XPA_CS"/>
</dbReference>
<keyword evidence="6" id="KW-0862">Zinc</keyword>
<evidence type="ECO:0000313" key="11">
    <source>
        <dbReference type="EMBL" id="MOY38639.1"/>
    </source>
</evidence>
<accession>A0A6P7UNH9</accession>
<keyword evidence="9" id="KW-0539">Nucleus</keyword>
<feature type="domain" description="XPA C-terminal" evidence="10">
    <location>
        <begin position="114"/>
        <end position="164"/>
    </location>
</feature>
<dbReference type="FunFam" id="3.90.530.10:FF:000001">
    <property type="entry name" value="DNA repair protein complementing XP-A cells"/>
    <property type="match status" value="1"/>
</dbReference>
<dbReference type="GeneID" id="8036288"/>
<dbReference type="GO" id="GO:0005634">
    <property type="term" value="C:nucleus"/>
    <property type="evidence" value="ECO:0007669"/>
    <property type="project" value="UniProtKB-SubCell"/>
</dbReference>
<dbReference type="PANTHER" id="PTHR10142">
    <property type="entry name" value="DNA REPAIR PROTEIN COMPLEMENTING XP-A CELLS"/>
    <property type="match status" value="1"/>
</dbReference>
<feature type="non-terminal residue" evidence="11">
    <location>
        <position position="252"/>
    </location>
</feature>
<dbReference type="InterPro" id="IPR022658">
    <property type="entry name" value="XPA_CS"/>
</dbReference>
<evidence type="ECO:0000256" key="7">
    <source>
        <dbReference type="ARBA" id="ARBA00023125"/>
    </source>
</evidence>
<reference evidence="11" key="1">
    <citation type="submission" date="2019-04" db="EMBL/GenBank/DDBJ databases">
        <title>An insight into the mialome of Ixodes scapularis.</title>
        <authorList>
            <person name="Ribeiro J.M."/>
            <person name="Mather T.N."/>
            <person name="Karim S."/>
        </authorList>
    </citation>
    <scope>NUCLEOTIDE SEQUENCE</scope>
</reference>
<dbReference type="Pfam" id="PF01286">
    <property type="entry name" value="XPA_N"/>
    <property type="match status" value="1"/>
</dbReference>
<dbReference type="EMBL" id="GHJT01004668">
    <property type="protein sequence ID" value="MOY38639.1"/>
    <property type="molecule type" value="Transcribed_RNA"/>
</dbReference>
<evidence type="ECO:0000256" key="3">
    <source>
        <dbReference type="ARBA" id="ARBA00022723"/>
    </source>
</evidence>
<evidence type="ECO:0000256" key="4">
    <source>
        <dbReference type="ARBA" id="ARBA00022763"/>
    </source>
</evidence>
<keyword evidence="8" id="KW-0234">DNA repair</keyword>
<evidence type="ECO:0000256" key="2">
    <source>
        <dbReference type="ARBA" id="ARBA00005548"/>
    </source>
</evidence>
<dbReference type="InterPro" id="IPR037129">
    <property type="entry name" value="XPA_sf"/>
</dbReference>
<dbReference type="CDD" id="cd21076">
    <property type="entry name" value="DBD_XPA"/>
    <property type="match status" value="1"/>
</dbReference>
<evidence type="ECO:0000259" key="10">
    <source>
        <dbReference type="Pfam" id="PF05181"/>
    </source>
</evidence>
<comment type="subcellular location">
    <subcellularLocation>
        <location evidence="1">Nucleus</location>
    </subcellularLocation>
</comment>
<dbReference type="InterPro" id="IPR022656">
    <property type="entry name" value="XPA_C"/>
</dbReference>
<dbReference type="AlphaFoldDB" id="A0A4D5RNW2"/>
<dbReference type="VEuPathDB" id="VectorBase:ISCP_035224"/>
<sequence length="252" mass="28851">MADESEIVPELTDVQRKRIAANRERALQIKKAKLAVKSIAENNAAGRRAVDTGGGFLLDQETMAAASQGSPVKTVQMPSEHSTCDSCGKAFLLSFLLENFALEVCDNCRDKEDKHKLITRTESKAEYLLKDCDFDRREPPLKFIVKKNPHYTLGSMKLYLKCQVEERAIEVWGSLEELDRELEKKDGERAKRKQKAFNKRVKELRMTVRSSLYRPPGTNHVHSYGDEEHDADNDEYFKICDSCGHRMSYEKM</sequence>
<dbReference type="VEuPathDB" id="VectorBase:ISCI010408"/>
<dbReference type="CTD" id="31357"/>
<dbReference type="VEuPathDB" id="VectorBase:ISCW010408"/>
<comment type="similarity">
    <text evidence="2">Belongs to the XPA family.</text>
</comment>
<dbReference type="InterPro" id="IPR009061">
    <property type="entry name" value="DNA-bd_dom_put_sf"/>
</dbReference>
<dbReference type="PANTHER" id="PTHR10142:SF0">
    <property type="entry name" value="DNA REPAIR PROTEIN COMPLEMENTING XP-A CELLS"/>
    <property type="match status" value="1"/>
</dbReference>
<keyword evidence="4" id="KW-0227">DNA damage</keyword>
<keyword evidence="3" id="KW-0479">Metal-binding</keyword>